<keyword evidence="1" id="KW-0547">Nucleotide-binding</keyword>
<dbReference type="PROSITE" id="PS50893">
    <property type="entry name" value="ABC_TRANSPORTER_2"/>
    <property type="match status" value="2"/>
</dbReference>
<dbReference type="InterPro" id="IPR003439">
    <property type="entry name" value="ABC_transporter-like_ATP-bd"/>
</dbReference>
<protein>
    <submittedName>
        <fullName evidence="5">Nucleoside ABC transporter ATP-binding protein</fullName>
    </submittedName>
</protein>
<feature type="domain" description="ABC transporter" evidence="4">
    <location>
        <begin position="27"/>
        <end position="261"/>
    </location>
</feature>
<dbReference type="Proteomes" id="UP000295066">
    <property type="component" value="Unassembled WGS sequence"/>
</dbReference>
<dbReference type="PANTHER" id="PTHR43790:SF4">
    <property type="entry name" value="GUANOSINE IMPORT ATP-BINDING PROTEIN NUPO"/>
    <property type="match status" value="1"/>
</dbReference>
<evidence type="ECO:0000256" key="1">
    <source>
        <dbReference type="ARBA" id="ARBA00022741"/>
    </source>
</evidence>
<dbReference type="InterPro" id="IPR027417">
    <property type="entry name" value="P-loop_NTPase"/>
</dbReference>
<dbReference type="SMART" id="SM00382">
    <property type="entry name" value="AAA"/>
    <property type="match status" value="1"/>
</dbReference>
<feature type="region of interest" description="Disordered" evidence="3">
    <location>
        <begin position="336"/>
        <end position="357"/>
    </location>
</feature>
<reference evidence="5 6" key="1">
    <citation type="submission" date="2019-03" db="EMBL/GenBank/DDBJ databases">
        <title>Genomic Encyclopedia of Type Strains, Phase IV (KMG-IV): sequencing the most valuable type-strain genomes for metagenomic binning, comparative biology and taxonomic classification.</title>
        <authorList>
            <person name="Goeker M."/>
        </authorList>
    </citation>
    <scope>NUCLEOTIDE SEQUENCE [LARGE SCALE GENOMIC DNA]</scope>
    <source>
        <strain evidence="5 6">DSM 25964</strain>
    </source>
</reference>
<feature type="region of interest" description="Disordered" evidence="3">
    <location>
        <begin position="1"/>
        <end position="20"/>
    </location>
</feature>
<dbReference type="InterPro" id="IPR003593">
    <property type="entry name" value="AAA+_ATPase"/>
</dbReference>
<evidence type="ECO:0000313" key="5">
    <source>
        <dbReference type="EMBL" id="TDY62852.1"/>
    </source>
</evidence>
<dbReference type="CDD" id="cd03216">
    <property type="entry name" value="ABC_Carb_Monos_I"/>
    <property type="match status" value="1"/>
</dbReference>
<dbReference type="GO" id="GO:0005524">
    <property type="term" value="F:ATP binding"/>
    <property type="evidence" value="ECO:0007669"/>
    <property type="project" value="UniProtKB-KW"/>
</dbReference>
<dbReference type="InterPro" id="IPR017871">
    <property type="entry name" value="ABC_transporter-like_CS"/>
</dbReference>
<organism evidence="5 6">
    <name type="scientific">Aminivibrio pyruvatiphilus</name>
    <dbReference type="NCBI Taxonomy" id="1005740"/>
    <lineage>
        <taxon>Bacteria</taxon>
        <taxon>Thermotogati</taxon>
        <taxon>Synergistota</taxon>
        <taxon>Synergistia</taxon>
        <taxon>Synergistales</taxon>
        <taxon>Aminobacteriaceae</taxon>
        <taxon>Aminivibrio</taxon>
    </lineage>
</organism>
<comment type="caution">
    <text evidence="5">The sequence shown here is derived from an EMBL/GenBank/DDBJ whole genome shotgun (WGS) entry which is preliminary data.</text>
</comment>
<keyword evidence="2 5" id="KW-0067">ATP-binding</keyword>
<evidence type="ECO:0000313" key="6">
    <source>
        <dbReference type="Proteomes" id="UP000295066"/>
    </source>
</evidence>
<dbReference type="CDD" id="cd03215">
    <property type="entry name" value="ABC_Carb_Monos_II"/>
    <property type="match status" value="1"/>
</dbReference>
<gene>
    <name evidence="5" type="ORF">C8D99_10372</name>
</gene>
<dbReference type="GO" id="GO:0016887">
    <property type="term" value="F:ATP hydrolysis activity"/>
    <property type="evidence" value="ECO:0007669"/>
    <property type="project" value="InterPro"/>
</dbReference>
<dbReference type="Gene3D" id="3.40.50.300">
    <property type="entry name" value="P-loop containing nucleotide triphosphate hydrolases"/>
    <property type="match status" value="2"/>
</dbReference>
<dbReference type="AlphaFoldDB" id="A0A4R8MES5"/>
<proteinExistence type="predicted"/>
<evidence type="ECO:0000259" key="4">
    <source>
        <dbReference type="PROSITE" id="PS50893"/>
    </source>
</evidence>
<dbReference type="Pfam" id="PF00005">
    <property type="entry name" value="ABC_tran"/>
    <property type="match status" value="2"/>
</dbReference>
<accession>A0A4R8MES5</accession>
<dbReference type="PROSITE" id="PS00211">
    <property type="entry name" value="ABC_TRANSPORTER_1"/>
    <property type="match status" value="1"/>
</dbReference>
<evidence type="ECO:0000256" key="2">
    <source>
        <dbReference type="ARBA" id="ARBA00022840"/>
    </source>
</evidence>
<evidence type="ECO:0000256" key="3">
    <source>
        <dbReference type="SAM" id="MobiDB-lite"/>
    </source>
</evidence>
<dbReference type="InterPro" id="IPR050107">
    <property type="entry name" value="ABC_carbohydrate_import_ATPase"/>
</dbReference>
<keyword evidence="6" id="KW-1185">Reference proteome</keyword>
<feature type="domain" description="ABC transporter" evidence="4">
    <location>
        <begin position="278"/>
        <end position="520"/>
    </location>
</feature>
<dbReference type="EMBL" id="SORI01000003">
    <property type="protein sequence ID" value="TDY62852.1"/>
    <property type="molecule type" value="Genomic_DNA"/>
</dbReference>
<sequence>MPADRLAMSAGPGEVPASGHTDPPCVVEMLSITKTFLDVTANRDVNFSLREGEICALLGENGAGKTTLMNILFGYYAADSGEIRIGGEKVSFSSPRDAIACRIGMVHQHFTLVPSQTVLENVVVGSGGGRFFLDLSGARKKLLALQDRFGLHVDPDAPVWTLPIGGQQKVEILKALYRDARILILDEPTAVLAPLETRELFATLRTLAAEGCSIIFISHKLYEVMEIADRVVVLTKGVLTAERKVSETTERELASLMVGRELAEKKRPPRGTPGSPLLVVRGLTVKNDRNLEAVNDLSLDIRSGEILGMAGVSGNGQRELAEALFGLRKPVSGTISVDGGTLPPGRPKASVNSGMGRIPEDRMTTGLLLELSVEENLVLENHGEFRSMGMLDHGAIGRHADRLISEFSIRTDGRAAKARTLSGGNLQKIILARELSASPKVVVAAQPTRGLDVGAIEYVHWRILDARASGAAILLISEDLDEIFQLSDRIAVMFEGRIMGIADGGSASRERIGLWMSGVNEPCA</sequence>
<dbReference type="PANTHER" id="PTHR43790">
    <property type="entry name" value="CARBOHYDRATE TRANSPORT ATP-BINDING PROTEIN MG119-RELATED"/>
    <property type="match status" value="1"/>
</dbReference>
<name>A0A4R8MES5_9BACT</name>
<dbReference type="SUPFAM" id="SSF52540">
    <property type="entry name" value="P-loop containing nucleoside triphosphate hydrolases"/>
    <property type="match status" value="2"/>
</dbReference>
<dbReference type="RefSeq" id="WP_208321064.1">
    <property type="nucleotide sequence ID" value="NZ_SORI01000003.1"/>
</dbReference>